<dbReference type="VEuPathDB" id="TriTrypDB:LtaPh_3626300"/>
<gene>
    <name evidence="4" type="ORF">LtaPh_3626300</name>
</gene>
<evidence type="ECO:0000313" key="5">
    <source>
        <dbReference type="Proteomes" id="UP000419144"/>
    </source>
</evidence>
<dbReference type="PANTHER" id="PTHR11567:SF110">
    <property type="entry name" value="2-PHOSPHOXYLOSE PHOSPHATASE 1"/>
    <property type="match status" value="1"/>
</dbReference>
<dbReference type="InterPro" id="IPR033379">
    <property type="entry name" value="Acid_Pase_AS"/>
</dbReference>
<evidence type="ECO:0000256" key="3">
    <source>
        <dbReference type="SAM" id="Phobius"/>
    </source>
</evidence>
<proteinExistence type="inferred from homology"/>
<keyword evidence="2" id="KW-0378">Hydrolase</keyword>
<dbReference type="Gene3D" id="3.40.50.1240">
    <property type="entry name" value="Phosphoglycerate mutase-like"/>
    <property type="match status" value="1"/>
</dbReference>
<keyword evidence="5" id="KW-1185">Reference proteome</keyword>
<dbReference type="InterPro" id="IPR000560">
    <property type="entry name" value="His_Pase_clade-2"/>
</dbReference>
<comment type="caution">
    <text evidence="4">The sequence shown here is derived from an EMBL/GenBank/DDBJ whole genome shotgun (WGS) entry which is preliminary data.</text>
</comment>
<evidence type="ECO:0000313" key="4">
    <source>
        <dbReference type="EMBL" id="GET93334.1"/>
    </source>
</evidence>
<accession>A0A640KWF7</accession>
<keyword evidence="3" id="KW-0812">Transmembrane</keyword>
<dbReference type="OrthoDB" id="258392at2759"/>
<dbReference type="AlphaFoldDB" id="A0A640KWF7"/>
<name>A0A640KWF7_LEITA</name>
<dbReference type="EMBL" id="BLBS01000057">
    <property type="protein sequence ID" value="GET93334.1"/>
    <property type="molecule type" value="Genomic_DNA"/>
</dbReference>
<evidence type="ECO:0000256" key="2">
    <source>
        <dbReference type="ARBA" id="ARBA00022801"/>
    </source>
</evidence>
<sequence>MHGDITFLYRCAMVVAVVVSAAAVSAAPMYKVELVQVVHRHGARSPIVDYNDTLICGTEFPCGYLNYEGQAMLVNFGKYLRHRYTEDLSVVSEPYFPYSWYNLSISYTRSTDVLRTLQSADGLLRGLFPNNSAFFPAIHTMDGADDMLLRSSAVPMLRARLNYAKQELLTVCDQVLDRLMSFDQLQAVAAEVHSQGYCVNYTLRSRCAERLCDIGLAYEPTGRLESVPLLRRHLDDVCAVTAMSTHFSFAYNASNPVHQKQGAPFYHLAKQLVSNMLAHQQRETAPPYKLYEYSTHDSTISPLAASFGDNSMEAMLPPFGTAFIMELLSPTDPSAALSSPFYVRLLRGHSGVTPASNFTFALSHFDMRCQDATGNTYIAKDNICPFADFERFINSTAPTSPMGMCYLDPSLLFRMGCPLDAADNRTLSEDCLLYRKHCSSYSCGTGYYLDAIDYGCHRIPASNSTTVSSPVCSGCIAALSIVLFIIGGVASIGGMKAWERYRKFKSKKSEVLIV</sequence>
<organism evidence="4 5">
    <name type="scientific">Leishmania tarentolae</name>
    <name type="common">Sauroleishmania tarentolae</name>
    <dbReference type="NCBI Taxonomy" id="5689"/>
    <lineage>
        <taxon>Eukaryota</taxon>
        <taxon>Discoba</taxon>
        <taxon>Euglenozoa</taxon>
        <taxon>Kinetoplastea</taxon>
        <taxon>Metakinetoplastina</taxon>
        <taxon>Trypanosomatida</taxon>
        <taxon>Trypanosomatidae</taxon>
        <taxon>Leishmaniinae</taxon>
        <taxon>Leishmania</taxon>
        <taxon>lizard Leishmania</taxon>
    </lineage>
</organism>
<dbReference type="InterPro" id="IPR029033">
    <property type="entry name" value="His_PPase_superfam"/>
</dbReference>
<evidence type="ECO:0000256" key="1">
    <source>
        <dbReference type="ARBA" id="ARBA00005375"/>
    </source>
</evidence>
<keyword evidence="3" id="KW-0472">Membrane</keyword>
<dbReference type="Pfam" id="PF00328">
    <property type="entry name" value="His_Phos_2"/>
    <property type="match status" value="1"/>
</dbReference>
<protein>
    <submittedName>
        <fullName evidence="4">Membrane-bound acid phosphatase</fullName>
    </submittedName>
</protein>
<reference evidence="4" key="1">
    <citation type="submission" date="2019-11" db="EMBL/GenBank/DDBJ databases">
        <title>Leishmania tarentolae CDS.</title>
        <authorList>
            <person name="Goto Y."/>
            <person name="Yamagishi J."/>
        </authorList>
    </citation>
    <scope>NUCLEOTIDE SEQUENCE [LARGE SCALE GENOMIC DNA]</scope>
    <source>
        <strain evidence="4">Parrot Tar II</strain>
    </source>
</reference>
<dbReference type="SUPFAM" id="SSF53254">
    <property type="entry name" value="Phosphoglycerate mutase-like"/>
    <property type="match status" value="1"/>
</dbReference>
<dbReference type="PROSITE" id="PS00616">
    <property type="entry name" value="HIS_ACID_PHOSPHAT_1"/>
    <property type="match status" value="1"/>
</dbReference>
<dbReference type="InterPro" id="IPR050645">
    <property type="entry name" value="Histidine_acid_phosphatase"/>
</dbReference>
<dbReference type="PANTHER" id="PTHR11567">
    <property type="entry name" value="ACID PHOSPHATASE-RELATED"/>
    <property type="match status" value="1"/>
</dbReference>
<keyword evidence="3" id="KW-1133">Transmembrane helix</keyword>
<dbReference type="CDD" id="cd07061">
    <property type="entry name" value="HP_HAP_like"/>
    <property type="match status" value="1"/>
</dbReference>
<comment type="similarity">
    <text evidence="1">Belongs to the histidine acid phosphatase family.</text>
</comment>
<dbReference type="Proteomes" id="UP000419144">
    <property type="component" value="Unassembled WGS sequence"/>
</dbReference>
<dbReference type="GO" id="GO:0016791">
    <property type="term" value="F:phosphatase activity"/>
    <property type="evidence" value="ECO:0007669"/>
    <property type="project" value="TreeGrafter"/>
</dbReference>
<feature type="transmembrane region" description="Helical" evidence="3">
    <location>
        <begin position="476"/>
        <end position="498"/>
    </location>
</feature>